<protein>
    <submittedName>
        <fullName evidence="1">Uncharacterized protein</fullName>
    </submittedName>
</protein>
<dbReference type="Proteomes" id="UP000191408">
    <property type="component" value="Unassembled WGS sequence"/>
</dbReference>
<evidence type="ECO:0000313" key="2">
    <source>
        <dbReference type="Proteomes" id="UP000191408"/>
    </source>
</evidence>
<dbReference type="EMBL" id="MDYM01000005">
    <property type="protein sequence ID" value="OQD66113.1"/>
    <property type="molecule type" value="Genomic_DNA"/>
</dbReference>
<accession>A0A1V6NN51</accession>
<evidence type="ECO:0000313" key="1">
    <source>
        <dbReference type="EMBL" id="OQD66113.1"/>
    </source>
</evidence>
<name>A0A1V6NN51_PENPO</name>
<reference evidence="2" key="1">
    <citation type="journal article" date="2017" name="Nat. Microbiol.">
        <title>Global analysis of biosynthetic gene clusters reveals vast potential of secondary metabolite production in Penicillium species.</title>
        <authorList>
            <person name="Nielsen J.C."/>
            <person name="Grijseels S."/>
            <person name="Prigent S."/>
            <person name="Ji B."/>
            <person name="Dainat J."/>
            <person name="Nielsen K.F."/>
            <person name="Frisvad J.C."/>
            <person name="Workman M."/>
            <person name="Nielsen J."/>
        </authorList>
    </citation>
    <scope>NUCLEOTIDE SEQUENCE [LARGE SCALE GENOMIC DNA]</scope>
    <source>
        <strain evidence="2">IBT 4502</strain>
    </source>
</reference>
<sequence>MNGQPDYIGSQMLEIDWNLWDTIFPPQINDGNLDIPEDGLWSIGDSFDQQTF</sequence>
<dbReference type="OrthoDB" id="424974at2759"/>
<comment type="caution">
    <text evidence="1">The sequence shown here is derived from an EMBL/GenBank/DDBJ whole genome shotgun (WGS) entry which is preliminary data.</text>
</comment>
<dbReference type="STRING" id="60169.A0A1V6NN51"/>
<dbReference type="AlphaFoldDB" id="A0A1V6NN51"/>
<gene>
    <name evidence="1" type="ORF">PENPOL_c005G08513</name>
</gene>
<organism evidence="1 2">
    <name type="scientific">Penicillium polonicum</name>
    <dbReference type="NCBI Taxonomy" id="60169"/>
    <lineage>
        <taxon>Eukaryota</taxon>
        <taxon>Fungi</taxon>
        <taxon>Dikarya</taxon>
        <taxon>Ascomycota</taxon>
        <taxon>Pezizomycotina</taxon>
        <taxon>Eurotiomycetes</taxon>
        <taxon>Eurotiomycetidae</taxon>
        <taxon>Eurotiales</taxon>
        <taxon>Aspergillaceae</taxon>
        <taxon>Penicillium</taxon>
    </lineage>
</organism>
<keyword evidence="2" id="KW-1185">Reference proteome</keyword>
<proteinExistence type="predicted"/>